<accession>A0A0A9FY77</accession>
<protein>
    <submittedName>
        <fullName evidence="1">Uncharacterized protein</fullName>
    </submittedName>
</protein>
<evidence type="ECO:0000313" key="1">
    <source>
        <dbReference type="EMBL" id="JAE16134.1"/>
    </source>
</evidence>
<reference evidence="1" key="1">
    <citation type="submission" date="2014-09" db="EMBL/GenBank/DDBJ databases">
        <authorList>
            <person name="Magalhaes I.L.F."/>
            <person name="Oliveira U."/>
            <person name="Santos F.R."/>
            <person name="Vidigal T.H.D.A."/>
            <person name="Brescovit A.D."/>
            <person name="Santos A.J."/>
        </authorList>
    </citation>
    <scope>NUCLEOTIDE SEQUENCE</scope>
    <source>
        <tissue evidence="1">Shoot tissue taken approximately 20 cm above the soil surface</tissue>
    </source>
</reference>
<reference evidence="1" key="2">
    <citation type="journal article" date="2015" name="Data Brief">
        <title>Shoot transcriptome of the giant reed, Arundo donax.</title>
        <authorList>
            <person name="Barrero R.A."/>
            <person name="Guerrero F.D."/>
            <person name="Moolhuijzen P."/>
            <person name="Goolsby J.A."/>
            <person name="Tidwell J."/>
            <person name="Bellgard S.E."/>
            <person name="Bellgard M.I."/>
        </authorList>
    </citation>
    <scope>NUCLEOTIDE SEQUENCE</scope>
    <source>
        <tissue evidence="1">Shoot tissue taken approximately 20 cm above the soil surface</tissue>
    </source>
</reference>
<sequence length="28" mass="3366">MSVSLPWDYIAHDLLHKVRCLHRESFVI</sequence>
<proteinExistence type="predicted"/>
<organism evidence="1">
    <name type="scientific">Arundo donax</name>
    <name type="common">Giant reed</name>
    <name type="synonym">Donax arundinaceus</name>
    <dbReference type="NCBI Taxonomy" id="35708"/>
    <lineage>
        <taxon>Eukaryota</taxon>
        <taxon>Viridiplantae</taxon>
        <taxon>Streptophyta</taxon>
        <taxon>Embryophyta</taxon>
        <taxon>Tracheophyta</taxon>
        <taxon>Spermatophyta</taxon>
        <taxon>Magnoliopsida</taxon>
        <taxon>Liliopsida</taxon>
        <taxon>Poales</taxon>
        <taxon>Poaceae</taxon>
        <taxon>PACMAD clade</taxon>
        <taxon>Arundinoideae</taxon>
        <taxon>Arundineae</taxon>
        <taxon>Arundo</taxon>
    </lineage>
</organism>
<dbReference type="AlphaFoldDB" id="A0A0A9FY77"/>
<name>A0A0A9FY77_ARUDO</name>
<dbReference type="EMBL" id="GBRH01181762">
    <property type="protein sequence ID" value="JAE16134.1"/>
    <property type="molecule type" value="Transcribed_RNA"/>
</dbReference>